<protein>
    <recommendedName>
        <fullName evidence="5">Glycine zipper domain-containing protein</fullName>
    </recommendedName>
</protein>
<reference evidence="3 4" key="1">
    <citation type="submission" date="2019-08" db="EMBL/GenBank/DDBJ databases">
        <title>Hyperibacter terrae gen. nov., sp. nov. and Hyperibacter viscosus sp. nov., two new members in the family Rhodospirillaceae isolated from the rhizosphere of Hypericum perforatum.</title>
        <authorList>
            <person name="Noviana Z."/>
        </authorList>
    </citation>
    <scope>NUCLEOTIDE SEQUENCE [LARGE SCALE GENOMIC DNA]</scope>
    <source>
        <strain evidence="3 4">R5913</strain>
    </source>
</reference>
<feature type="coiled-coil region" evidence="1">
    <location>
        <begin position="188"/>
        <end position="222"/>
    </location>
</feature>
<dbReference type="KEGG" id="htq:FRZ44_01090"/>
<dbReference type="AlphaFoldDB" id="A0A5J6MC50"/>
<organism evidence="3 4">
    <name type="scientific">Hypericibacter terrae</name>
    <dbReference type="NCBI Taxonomy" id="2602015"/>
    <lineage>
        <taxon>Bacteria</taxon>
        <taxon>Pseudomonadati</taxon>
        <taxon>Pseudomonadota</taxon>
        <taxon>Alphaproteobacteria</taxon>
        <taxon>Rhodospirillales</taxon>
        <taxon>Dongiaceae</taxon>
        <taxon>Hypericibacter</taxon>
    </lineage>
</organism>
<feature type="coiled-coil region" evidence="1">
    <location>
        <begin position="91"/>
        <end position="153"/>
    </location>
</feature>
<feature type="region of interest" description="Disordered" evidence="2">
    <location>
        <begin position="1"/>
        <end position="24"/>
    </location>
</feature>
<sequence>MSAGPQDFSQNVAQGGPEKCNKITQDDVDTDTARTTAEGAAVWAGVGAVLGALLGVASGGNAAQIGTAAAIGAGAGAVGGGVSGYGTAQQKNRYALQEARLNCQIEAAQEDNAKLDKLLSDLQSSIDYNVKQIDELQAEYNAKKVSADEAKAQLASIDSATSQMERTIAQLKERQLAYQTARDANNDAADKNLNTAELDKNIEDLNKKIAEADSALQVLVERRKVAQIG</sequence>
<evidence type="ECO:0000313" key="4">
    <source>
        <dbReference type="Proteomes" id="UP000326202"/>
    </source>
</evidence>
<dbReference type="EMBL" id="CP042906">
    <property type="protein sequence ID" value="QEX14834.1"/>
    <property type="molecule type" value="Genomic_DNA"/>
</dbReference>
<evidence type="ECO:0000256" key="1">
    <source>
        <dbReference type="SAM" id="Coils"/>
    </source>
</evidence>
<gene>
    <name evidence="3" type="ORF">FRZ44_01090</name>
</gene>
<dbReference type="Proteomes" id="UP000326202">
    <property type="component" value="Chromosome"/>
</dbReference>
<keyword evidence="1" id="KW-0175">Coiled coil</keyword>
<evidence type="ECO:0008006" key="5">
    <source>
        <dbReference type="Google" id="ProtNLM"/>
    </source>
</evidence>
<evidence type="ECO:0000313" key="3">
    <source>
        <dbReference type="EMBL" id="QEX14834.1"/>
    </source>
</evidence>
<keyword evidence="4" id="KW-1185">Reference proteome</keyword>
<name>A0A5J6MC50_9PROT</name>
<evidence type="ECO:0000256" key="2">
    <source>
        <dbReference type="SAM" id="MobiDB-lite"/>
    </source>
</evidence>
<accession>A0A5J6MC50</accession>
<proteinExistence type="predicted"/>